<comment type="caution">
    <text evidence="1">The sequence shown here is derived from an EMBL/GenBank/DDBJ whole genome shotgun (WGS) entry which is preliminary data.</text>
</comment>
<sequence>MDVPQFLDYEKKLYQGIIERIDILINLYNYENSLQNDHHLFPQNNYLDQILFIINKENRFLHNKEISQLFLKYNKEHNDIVGLQGKISIILNKKKKTISNLVSYKYSKAYKDTVWGKKEWLDENNKPKEKHMYKERKKDDFLKSKF</sequence>
<dbReference type="EMBL" id="JANZQH010000011">
    <property type="protein sequence ID" value="MCT2409580.1"/>
    <property type="molecule type" value="Genomic_DNA"/>
</dbReference>
<gene>
    <name evidence="1" type="ORF">NZD88_18665</name>
</gene>
<evidence type="ECO:0000313" key="2">
    <source>
        <dbReference type="Proteomes" id="UP001142057"/>
    </source>
</evidence>
<dbReference type="Proteomes" id="UP001142057">
    <property type="component" value="Unassembled WGS sequence"/>
</dbReference>
<name>A0ABT2ILQ2_9FLAO</name>
<evidence type="ECO:0000313" key="1">
    <source>
        <dbReference type="EMBL" id="MCT2409580.1"/>
    </source>
</evidence>
<dbReference type="RefSeq" id="WP_062161377.1">
    <property type="nucleotide sequence ID" value="NZ_JANZQH010000011.1"/>
</dbReference>
<reference evidence="1" key="1">
    <citation type="submission" date="2022-08" db="EMBL/GenBank/DDBJ databases">
        <title>Chryseobacterium antibioticum,isolated from the rhizosphere soil of Pyrola in Tibet.</title>
        <authorList>
            <person name="Kan Y."/>
        </authorList>
    </citation>
    <scope>NUCLEOTIDE SEQUENCE</scope>
    <source>
        <strain evidence="1">Pc2-12</strain>
    </source>
</reference>
<accession>A0ABT2ILQ2</accession>
<organism evidence="1 2">
    <name type="scientific">Chryseobacterium pyrolae</name>
    <dbReference type="NCBI Taxonomy" id="2987481"/>
    <lineage>
        <taxon>Bacteria</taxon>
        <taxon>Pseudomonadati</taxon>
        <taxon>Bacteroidota</taxon>
        <taxon>Flavobacteriia</taxon>
        <taxon>Flavobacteriales</taxon>
        <taxon>Weeksellaceae</taxon>
        <taxon>Chryseobacterium group</taxon>
        <taxon>Chryseobacterium</taxon>
    </lineage>
</organism>
<proteinExistence type="predicted"/>
<keyword evidence="2" id="KW-1185">Reference proteome</keyword>
<protein>
    <submittedName>
        <fullName evidence="1">Uncharacterized protein</fullName>
    </submittedName>
</protein>